<dbReference type="Gene3D" id="2.30.42.10">
    <property type="match status" value="1"/>
</dbReference>
<dbReference type="EMBL" id="HBGW01069986">
    <property type="protein sequence ID" value="CAD9619742.1"/>
    <property type="molecule type" value="Transcribed_RNA"/>
</dbReference>
<reference evidence="1" key="1">
    <citation type="submission" date="2021-01" db="EMBL/GenBank/DDBJ databases">
        <authorList>
            <person name="Corre E."/>
            <person name="Pelletier E."/>
            <person name="Niang G."/>
            <person name="Scheremetjew M."/>
            <person name="Finn R."/>
            <person name="Kale V."/>
            <person name="Holt S."/>
            <person name="Cochrane G."/>
            <person name="Meng A."/>
            <person name="Brown T."/>
            <person name="Cohen L."/>
        </authorList>
    </citation>
    <scope>NUCLEOTIDE SEQUENCE</scope>
    <source>
        <strain evidence="1">RCC3387</strain>
    </source>
</reference>
<dbReference type="SUPFAM" id="SSF50156">
    <property type="entry name" value="PDZ domain-like"/>
    <property type="match status" value="1"/>
</dbReference>
<accession>A0A7S2LY13</accession>
<sequence>MFCCCESRPTDAESVTADVVKHVQSPPMPDPGPGLPQTVRLPIEAAQASSGQENPQEAPKVQGDREFEIKLVREGEPYGIAIKAKLERVALRIALIKDEGLIPAWNAANPNNKARVDDEIIAINGSNVSNQAMQDAMKESGTIAMLVRPKRM</sequence>
<organism evidence="1">
    <name type="scientific">Zooxanthella nutricula</name>
    <dbReference type="NCBI Taxonomy" id="1333877"/>
    <lineage>
        <taxon>Eukaryota</taxon>
        <taxon>Sar</taxon>
        <taxon>Alveolata</taxon>
        <taxon>Dinophyceae</taxon>
        <taxon>Peridiniales</taxon>
        <taxon>Peridiniales incertae sedis</taxon>
        <taxon>Zooxanthella</taxon>
    </lineage>
</organism>
<dbReference type="InterPro" id="IPR036034">
    <property type="entry name" value="PDZ_sf"/>
</dbReference>
<evidence type="ECO:0008006" key="2">
    <source>
        <dbReference type="Google" id="ProtNLM"/>
    </source>
</evidence>
<evidence type="ECO:0000313" key="1">
    <source>
        <dbReference type="EMBL" id="CAD9619742.1"/>
    </source>
</evidence>
<protein>
    <recommendedName>
        <fullName evidence="2">PDZ domain-containing protein</fullName>
    </recommendedName>
</protein>
<name>A0A7S2LY13_9DINO</name>
<gene>
    <name evidence="1" type="ORF">BRAN1462_LOCUS44634</name>
</gene>
<dbReference type="AlphaFoldDB" id="A0A7S2LY13"/>
<proteinExistence type="predicted"/>